<reference evidence="1 2" key="1">
    <citation type="journal article" date="2020" name="IScience">
        <title>Genome Sequencing of the Endangered Kingdonia uniflora (Circaeasteraceae, Ranunculales) Reveals Potential Mechanisms of Evolutionary Specialization.</title>
        <authorList>
            <person name="Sun Y."/>
            <person name="Deng T."/>
            <person name="Zhang A."/>
            <person name="Moore M.J."/>
            <person name="Landis J.B."/>
            <person name="Lin N."/>
            <person name="Zhang H."/>
            <person name="Zhang X."/>
            <person name="Huang J."/>
            <person name="Zhang X."/>
            <person name="Sun H."/>
            <person name="Wang H."/>
        </authorList>
    </citation>
    <scope>NUCLEOTIDE SEQUENCE [LARGE SCALE GENOMIC DNA]</scope>
    <source>
        <strain evidence="1">TB1705</strain>
        <tissue evidence="1">Leaf</tissue>
    </source>
</reference>
<proteinExistence type="predicted"/>
<keyword evidence="2" id="KW-1185">Reference proteome</keyword>
<comment type="caution">
    <text evidence="1">The sequence shown here is derived from an EMBL/GenBank/DDBJ whole genome shotgun (WGS) entry which is preliminary data.</text>
</comment>
<evidence type="ECO:0000313" key="2">
    <source>
        <dbReference type="Proteomes" id="UP000541444"/>
    </source>
</evidence>
<accession>A0A7J7MD96</accession>
<dbReference type="AlphaFoldDB" id="A0A7J7MD96"/>
<name>A0A7J7MD96_9MAGN</name>
<gene>
    <name evidence="1" type="ORF">GIB67_011344</name>
</gene>
<dbReference type="EMBL" id="JACGCM010001601">
    <property type="protein sequence ID" value="KAF6152873.1"/>
    <property type="molecule type" value="Genomic_DNA"/>
</dbReference>
<evidence type="ECO:0000313" key="1">
    <source>
        <dbReference type="EMBL" id="KAF6152873.1"/>
    </source>
</evidence>
<protein>
    <submittedName>
        <fullName evidence="1">Uncharacterized protein</fullName>
    </submittedName>
</protein>
<organism evidence="1 2">
    <name type="scientific">Kingdonia uniflora</name>
    <dbReference type="NCBI Taxonomy" id="39325"/>
    <lineage>
        <taxon>Eukaryota</taxon>
        <taxon>Viridiplantae</taxon>
        <taxon>Streptophyta</taxon>
        <taxon>Embryophyta</taxon>
        <taxon>Tracheophyta</taxon>
        <taxon>Spermatophyta</taxon>
        <taxon>Magnoliopsida</taxon>
        <taxon>Ranunculales</taxon>
        <taxon>Circaeasteraceae</taxon>
        <taxon>Kingdonia</taxon>
    </lineage>
</organism>
<dbReference type="Proteomes" id="UP000541444">
    <property type="component" value="Unassembled WGS sequence"/>
</dbReference>
<sequence length="68" mass="8185">MFRASPPHYPIPTTITSTCLRLKKYSPYIHPRYHIKYLNITWIVSKITIHTPWISYQIFKHNLDSIKN</sequence>